<dbReference type="GO" id="GO:0015846">
    <property type="term" value="P:polyamine transport"/>
    <property type="evidence" value="ECO:0007669"/>
    <property type="project" value="InterPro"/>
</dbReference>
<dbReference type="InterPro" id="IPR001188">
    <property type="entry name" value="Sperm_putr-bd"/>
</dbReference>
<dbReference type="GO" id="GO:0042597">
    <property type="term" value="C:periplasmic space"/>
    <property type="evidence" value="ECO:0007669"/>
    <property type="project" value="UniProtKB-SubCell"/>
</dbReference>
<evidence type="ECO:0000313" key="6">
    <source>
        <dbReference type="EMBL" id="GGE01929.1"/>
    </source>
</evidence>
<gene>
    <name evidence="6" type="ORF">GCM10011390_20990</name>
</gene>
<dbReference type="Gene3D" id="3.40.190.10">
    <property type="entry name" value="Periplasmic binding protein-like II"/>
    <property type="match status" value="2"/>
</dbReference>
<feature type="chain" id="PRO_5036848899" evidence="5">
    <location>
        <begin position="36"/>
        <end position="361"/>
    </location>
</feature>
<reference evidence="6" key="1">
    <citation type="journal article" date="2014" name="Int. J. Syst. Evol. Microbiol.">
        <title>Complete genome sequence of Corynebacterium casei LMG S-19264T (=DSM 44701T), isolated from a smear-ripened cheese.</title>
        <authorList>
            <consortium name="US DOE Joint Genome Institute (JGI-PGF)"/>
            <person name="Walter F."/>
            <person name="Albersmeier A."/>
            <person name="Kalinowski J."/>
            <person name="Ruckert C."/>
        </authorList>
    </citation>
    <scope>NUCLEOTIDE SEQUENCE</scope>
    <source>
        <strain evidence="6">CGMCC 1.15367</strain>
    </source>
</reference>
<dbReference type="Proteomes" id="UP000644699">
    <property type="component" value="Unassembled WGS sequence"/>
</dbReference>
<dbReference type="PANTHER" id="PTHR30222">
    <property type="entry name" value="SPERMIDINE/PUTRESCINE-BINDING PERIPLASMIC PROTEIN"/>
    <property type="match status" value="1"/>
</dbReference>
<organism evidence="6 7">
    <name type="scientific">Aureimonas endophytica</name>
    <dbReference type="NCBI Taxonomy" id="2027858"/>
    <lineage>
        <taxon>Bacteria</taxon>
        <taxon>Pseudomonadati</taxon>
        <taxon>Pseudomonadota</taxon>
        <taxon>Alphaproteobacteria</taxon>
        <taxon>Hyphomicrobiales</taxon>
        <taxon>Aurantimonadaceae</taxon>
        <taxon>Aureimonas</taxon>
    </lineage>
</organism>
<dbReference type="CDD" id="cd13589">
    <property type="entry name" value="PBP2_polyamine_RpCGA009"/>
    <property type="match status" value="1"/>
</dbReference>
<evidence type="ECO:0000313" key="7">
    <source>
        <dbReference type="Proteomes" id="UP000644699"/>
    </source>
</evidence>
<dbReference type="EMBL" id="BMIQ01000003">
    <property type="protein sequence ID" value="GGE01929.1"/>
    <property type="molecule type" value="Genomic_DNA"/>
</dbReference>
<evidence type="ECO:0000256" key="4">
    <source>
        <dbReference type="ARBA" id="ARBA00022764"/>
    </source>
</evidence>
<keyword evidence="4" id="KW-0574">Periplasm</keyword>
<dbReference type="RefSeq" id="WP_244639436.1">
    <property type="nucleotide sequence ID" value="NZ_BMIQ01000003.1"/>
</dbReference>
<name>A0A916ZKF2_9HYPH</name>
<reference evidence="6" key="2">
    <citation type="submission" date="2020-09" db="EMBL/GenBank/DDBJ databases">
        <authorList>
            <person name="Sun Q."/>
            <person name="Zhou Y."/>
        </authorList>
    </citation>
    <scope>NUCLEOTIDE SEQUENCE</scope>
    <source>
        <strain evidence="6">CGMCC 1.15367</strain>
    </source>
</reference>
<dbReference type="SUPFAM" id="SSF53850">
    <property type="entry name" value="Periplasmic binding protein-like II"/>
    <property type="match status" value="1"/>
</dbReference>
<dbReference type="InterPro" id="IPR006059">
    <property type="entry name" value="SBP"/>
</dbReference>
<comment type="caution">
    <text evidence="6">The sequence shown here is derived from an EMBL/GenBank/DDBJ whole genome shotgun (WGS) entry which is preliminary data.</text>
</comment>
<sequence length="361" mass="39304">MEMSQTHPHASLRRIVRSLGLCGASLVLLAGGASAQESLNIASWGGAYQASQDKAFFQPFMKETGAKILTDEWSGETAKLKGMVETNNVTWDVVDVEPGHALQGCDEGWLQEIDYDSLGGRDKFLPGAALDCAVGNVAFAYVIAYDETKFPNGGPQTAADFFDVQKFPGARSMRKSPKSTLELALIADGVKPAEVYDVLKTKEGVDRAFAKLDAIKPNVKVWWGAGAQPPQLLADGEVAITTSYNGRIYDAVKQNGKPFKIVWDGAGLDWDMWAIPKGAKHEDLAKQFVAFASKPEQLAEQTKYIPYGPSNVDAAKMVPADILPNLPTAPENAKNSFSISAEFWADHDEELTERFNTWLAK</sequence>
<protein>
    <submittedName>
        <fullName evidence="6">ABC transporter substrate-binding protein</fullName>
    </submittedName>
</protein>
<accession>A0A916ZKF2</accession>
<evidence type="ECO:0000256" key="2">
    <source>
        <dbReference type="ARBA" id="ARBA00022448"/>
    </source>
</evidence>
<keyword evidence="2" id="KW-0813">Transport</keyword>
<proteinExistence type="predicted"/>
<evidence type="ECO:0000256" key="3">
    <source>
        <dbReference type="ARBA" id="ARBA00022729"/>
    </source>
</evidence>
<dbReference type="PRINTS" id="PR00909">
    <property type="entry name" value="SPERMDNBNDNG"/>
</dbReference>
<keyword evidence="7" id="KW-1185">Reference proteome</keyword>
<dbReference type="PANTHER" id="PTHR30222:SF2">
    <property type="entry name" value="ABC TRANSPORTER SUBSTRATE-BINDING PROTEIN"/>
    <property type="match status" value="1"/>
</dbReference>
<feature type="signal peptide" evidence="5">
    <location>
        <begin position="1"/>
        <end position="35"/>
    </location>
</feature>
<evidence type="ECO:0000256" key="5">
    <source>
        <dbReference type="SAM" id="SignalP"/>
    </source>
</evidence>
<dbReference type="Pfam" id="PF13416">
    <property type="entry name" value="SBP_bac_8"/>
    <property type="match status" value="1"/>
</dbReference>
<keyword evidence="3 5" id="KW-0732">Signal</keyword>
<evidence type="ECO:0000256" key="1">
    <source>
        <dbReference type="ARBA" id="ARBA00004418"/>
    </source>
</evidence>
<dbReference type="AlphaFoldDB" id="A0A916ZKF2"/>
<comment type="subcellular location">
    <subcellularLocation>
        <location evidence="1">Periplasm</location>
    </subcellularLocation>
</comment>
<dbReference type="GO" id="GO:0019808">
    <property type="term" value="F:polyamine binding"/>
    <property type="evidence" value="ECO:0007669"/>
    <property type="project" value="InterPro"/>
</dbReference>